<proteinExistence type="predicted"/>
<keyword evidence="2" id="KW-1185">Reference proteome</keyword>
<comment type="caution">
    <text evidence="1">The sequence shown here is derived from an EMBL/GenBank/DDBJ whole genome shotgun (WGS) entry which is preliminary data.</text>
</comment>
<reference evidence="1 2" key="1">
    <citation type="journal article" date="2012" name="Genome Biol.">
        <title>Sequencing three crocodilian genomes to illuminate the evolution of archosaurs and amniotes.</title>
        <authorList>
            <person name="St John J.A."/>
            <person name="Braun E.L."/>
            <person name="Isberg S.R."/>
            <person name="Miles L.G."/>
            <person name="Chong A.Y."/>
            <person name="Gongora J."/>
            <person name="Dalzell P."/>
            <person name="Moran C."/>
            <person name="Bed'hom B."/>
            <person name="Abzhanov A."/>
            <person name="Burgess S.C."/>
            <person name="Cooksey A.M."/>
            <person name="Castoe T.A."/>
            <person name="Crawford N.G."/>
            <person name="Densmore L.D."/>
            <person name="Drew J.C."/>
            <person name="Edwards S.V."/>
            <person name="Faircloth B.C."/>
            <person name="Fujita M.K."/>
            <person name="Greenwold M.J."/>
            <person name="Hoffmann F.G."/>
            <person name="Howard J.M."/>
            <person name="Iguchi T."/>
            <person name="Janes D.E."/>
            <person name="Khan S.Y."/>
            <person name="Kohno S."/>
            <person name="de Koning A.J."/>
            <person name="Lance S.L."/>
            <person name="McCarthy F.M."/>
            <person name="McCormack J.E."/>
            <person name="Merchant M.E."/>
            <person name="Peterson D.G."/>
            <person name="Pollock D.D."/>
            <person name="Pourmand N."/>
            <person name="Raney B.J."/>
            <person name="Roessler K.A."/>
            <person name="Sanford J.R."/>
            <person name="Sawyer R.H."/>
            <person name="Schmidt C.J."/>
            <person name="Triplett E.W."/>
            <person name="Tuberville T.D."/>
            <person name="Venegas-Anaya M."/>
            <person name="Howard J.T."/>
            <person name="Jarvis E.D."/>
            <person name="Guillette L.J.Jr."/>
            <person name="Glenn T.C."/>
            <person name="Green R.E."/>
            <person name="Ray D.A."/>
        </authorList>
    </citation>
    <scope>NUCLEOTIDE SEQUENCE [LARGE SCALE GENOMIC DNA]</scope>
    <source>
        <strain evidence="1">KSC_2009_1</strain>
    </source>
</reference>
<organism evidence="1 2">
    <name type="scientific">Alligator mississippiensis</name>
    <name type="common">American alligator</name>
    <dbReference type="NCBI Taxonomy" id="8496"/>
    <lineage>
        <taxon>Eukaryota</taxon>
        <taxon>Metazoa</taxon>
        <taxon>Chordata</taxon>
        <taxon>Craniata</taxon>
        <taxon>Vertebrata</taxon>
        <taxon>Euteleostomi</taxon>
        <taxon>Archelosauria</taxon>
        <taxon>Archosauria</taxon>
        <taxon>Crocodylia</taxon>
        <taxon>Alligatoridae</taxon>
        <taxon>Alligatorinae</taxon>
        <taxon>Alligator</taxon>
    </lineage>
</organism>
<sequence>MLNSYWKRRVHKAVGTISQHTAYRATTLLLGVPEWRVGVGHAVAFPSFGTRERNWRRALHSKSSPKLKWPVFLLSNNLRNRDHPHPRWTDPVLSSVCLSLQQFVPCYSVNVFRFGLEKDFLLQRELYLHMAQGGFSSDRLCYLTHFGQCYCSH</sequence>
<name>A0A151NQA1_ALLMI</name>
<accession>A0A151NQA1</accession>
<evidence type="ECO:0000313" key="1">
    <source>
        <dbReference type="EMBL" id="KYO39007.1"/>
    </source>
</evidence>
<evidence type="ECO:0000313" key="2">
    <source>
        <dbReference type="Proteomes" id="UP000050525"/>
    </source>
</evidence>
<dbReference type="Proteomes" id="UP000050525">
    <property type="component" value="Unassembled WGS sequence"/>
</dbReference>
<dbReference type="EMBL" id="AKHW03002395">
    <property type="protein sequence ID" value="KYO39007.1"/>
    <property type="molecule type" value="Genomic_DNA"/>
</dbReference>
<dbReference type="AlphaFoldDB" id="A0A151NQA1"/>
<protein>
    <submittedName>
        <fullName evidence="1">Uncharacterized protein</fullName>
    </submittedName>
</protein>
<gene>
    <name evidence="1" type="ORF">Y1Q_0022589</name>
</gene>